<keyword evidence="2" id="KW-1185">Reference proteome</keyword>
<dbReference type="EMBL" id="SNXW01000001">
    <property type="protein sequence ID" value="TDP88550.1"/>
    <property type="molecule type" value="Genomic_DNA"/>
</dbReference>
<evidence type="ECO:0000313" key="1">
    <source>
        <dbReference type="EMBL" id="TDP88550.1"/>
    </source>
</evidence>
<gene>
    <name evidence="1" type="ORF">EV672_101702</name>
</gene>
<evidence type="ECO:0000313" key="2">
    <source>
        <dbReference type="Proteomes" id="UP000294593"/>
    </source>
</evidence>
<dbReference type="Proteomes" id="UP000294593">
    <property type="component" value="Unassembled WGS sequence"/>
</dbReference>
<organism evidence="1 2">
    <name type="scientific">Aquabacterium commune</name>
    <dbReference type="NCBI Taxonomy" id="70586"/>
    <lineage>
        <taxon>Bacteria</taxon>
        <taxon>Pseudomonadati</taxon>
        <taxon>Pseudomonadota</taxon>
        <taxon>Betaproteobacteria</taxon>
        <taxon>Burkholderiales</taxon>
        <taxon>Aquabacterium</taxon>
    </lineage>
</organism>
<proteinExistence type="predicted"/>
<dbReference type="PANTHER" id="PTHR43737:SF1">
    <property type="entry name" value="DUF1501 DOMAIN-CONTAINING PROTEIN"/>
    <property type="match status" value="1"/>
</dbReference>
<dbReference type="PANTHER" id="PTHR43737">
    <property type="entry name" value="BLL7424 PROTEIN"/>
    <property type="match status" value="1"/>
</dbReference>
<name>A0A4R6RPF0_9BURK</name>
<dbReference type="OrthoDB" id="9779968at2"/>
<sequence>MALNLAALGPAAAAGATDYKALVCVFLTGGNDAYNTVLATDTDSWNFYKAARKAGNDSISLLKDVAPDTSAVPATPAWLGGVRALQPTTTQGRSFALHPSLGQMQRLFNTDKRLAILSNVGTLDEPVDKATYVAGKAKLPDPLFSHNDQASQWLAMAREGASQGWGGRLADAFAADNNQSLFTAVSVAGNAVWLSGRTVRQYSINPFGAIKYGFSRDAAGIERIGGSVEAAAAIKRQATQPGVNHVLMKDLAAIHQASIQAEAQLAGALPDVEAAPYGPASLMDVQLLGSGKVRNGLAHQLRMVAGMIAAAPKLGLKRQVFFVTLPGFDTHSGQNNRHTELMMQLDHGLAYFDTVLQSLGVSNQVTTFTASDFGRTFTSNGDGTDHGWGSHQFVMGGAVKGGDIHGAFPVFTAKNTLNNDFPGSPDQLYNGVLLPKQSAVQMGATLGRWFGLSGTQLADVFPTLSRFGSADLGFMKA</sequence>
<protein>
    <submittedName>
        <fullName evidence="1">Uncharacterized protein (DUF1501 family)</fullName>
    </submittedName>
</protein>
<dbReference type="InterPro" id="IPR010869">
    <property type="entry name" value="DUF1501"/>
</dbReference>
<comment type="caution">
    <text evidence="1">The sequence shown here is derived from an EMBL/GenBank/DDBJ whole genome shotgun (WGS) entry which is preliminary data.</text>
</comment>
<accession>A0A4R6RPF0</accession>
<dbReference type="AlphaFoldDB" id="A0A4R6RPF0"/>
<dbReference type="Pfam" id="PF07394">
    <property type="entry name" value="DUF1501"/>
    <property type="match status" value="1"/>
</dbReference>
<reference evidence="1 2" key="1">
    <citation type="submission" date="2019-03" db="EMBL/GenBank/DDBJ databases">
        <title>Genomic Encyclopedia of Type Strains, Phase IV (KMG-IV): sequencing the most valuable type-strain genomes for metagenomic binning, comparative biology and taxonomic classification.</title>
        <authorList>
            <person name="Goeker M."/>
        </authorList>
    </citation>
    <scope>NUCLEOTIDE SEQUENCE [LARGE SCALE GENOMIC DNA]</scope>
    <source>
        <strain evidence="1 2">DSM 11901</strain>
    </source>
</reference>